<feature type="transmembrane region" description="Helical" evidence="1">
    <location>
        <begin position="12"/>
        <end position="31"/>
    </location>
</feature>
<feature type="domain" description="DUF6680" evidence="2">
    <location>
        <begin position="6"/>
        <end position="181"/>
    </location>
</feature>
<dbReference type="AlphaFoldDB" id="A0A378K0D4"/>
<reference evidence="3 5" key="1">
    <citation type="submission" date="2015-11" db="EMBL/GenBank/DDBJ databases">
        <title>Genomic analysis of 38 Legionella species identifies large and diverse effector repertoires.</title>
        <authorList>
            <person name="Burstein D."/>
            <person name="Amaro F."/>
            <person name="Zusman T."/>
            <person name="Lifshitz Z."/>
            <person name="Cohen O."/>
            <person name="Gilbert J.A."/>
            <person name="Pupko T."/>
            <person name="Shuman H.A."/>
            <person name="Segal G."/>
        </authorList>
    </citation>
    <scope>NUCLEOTIDE SEQUENCE [LARGE SCALE GENOMIC DNA]</scope>
    <source>
        <strain evidence="3 5">ATCC 43877</strain>
    </source>
</reference>
<keyword evidence="5" id="KW-1185">Reference proteome</keyword>
<gene>
    <name evidence="3" type="ORF">Lmor_1218</name>
    <name evidence="4" type="ORF">NCTC12239_00197</name>
</gene>
<sequence>MIDSSMKLNDILTIAAILIAPWAALFIQDKLSKWKEDRERRIEIFKTLMATRLSPLSFEHIRALNMIDIEFYGRKKFKKVRSAWRSYLDVRVDYAQIQNPIDAQTLHFDVECNRTLINLLVTMGESLGYDFDESHVKQSIYKPKGHVTEEQYQFFMRTKLVELFSGDASLPVSVVKASNIHPKSEHLHNGAEIQSPDTN</sequence>
<evidence type="ECO:0000313" key="3">
    <source>
        <dbReference type="EMBL" id="KTD34685.1"/>
    </source>
</evidence>
<dbReference type="STRING" id="39962.Lmor_1218"/>
<evidence type="ECO:0000313" key="4">
    <source>
        <dbReference type="EMBL" id="STX61291.1"/>
    </source>
</evidence>
<keyword evidence="1" id="KW-0812">Transmembrane</keyword>
<dbReference type="EMBL" id="UGOG01000001">
    <property type="protein sequence ID" value="STX61291.1"/>
    <property type="molecule type" value="Genomic_DNA"/>
</dbReference>
<dbReference type="Proteomes" id="UP000254040">
    <property type="component" value="Unassembled WGS sequence"/>
</dbReference>
<dbReference type="RefSeq" id="WP_051190752.1">
    <property type="nucleotide sequence ID" value="NZ_CAAAJG010000004.1"/>
</dbReference>
<dbReference type="EMBL" id="LNYN01000019">
    <property type="protein sequence ID" value="KTD34685.1"/>
    <property type="molecule type" value="Genomic_DNA"/>
</dbReference>
<name>A0A378K0D4_9GAMM</name>
<dbReference type="InterPro" id="IPR046502">
    <property type="entry name" value="DUF6680"/>
</dbReference>
<accession>A0A378K0D4</accession>
<keyword evidence="1" id="KW-1133">Transmembrane helix</keyword>
<proteinExistence type="predicted"/>
<dbReference type="Proteomes" id="UP000054985">
    <property type="component" value="Unassembled WGS sequence"/>
</dbReference>
<evidence type="ECO:0000256" key="1">
    <source>
        <dbReference type="SAM" id="Phobius"/>
    </source>
</evidence>
<evidence type="ECO:0000313" key="5">
    <source>
        <dbReference type="Proteomes" id="UP000054985"/>
    </source>
</evidence>
<dbReference type="Pfam" id="PF20385">
    <property type="entry name" value="DUF6680"/>
    <property type="match status" value="1"/>
</dbReference>
<dbReference type="OrthoDB" id="1493705at2"/>
<organism evidence="4 6">
    <name type="scientific">Legionella moravica</name>
    <dbReference type="NCBI Taxonomy" id="39962"/>
    <lineage>
        <taxon>Bacteria</taxon>
        <taxon>Pseudomonadati</taxon>
        <taxon>Pseudomonadota</taxon>
        <taxon>Gammaproteobacteria</taxon>
        <taxon>Legionellales</taxon>
        <taxon>Legionellaceae</taxon>
        <taxon>Legionella</taxon>
    </lineage>
</organism>
<protein>
    <recommendedName>
        <fullName evidence="2">DUF6680 domain-containing protein</fullName>
    </recommendedName>
</protein>
<keyword evidence="1" id="KW-0472">Membrane</keyword>
<reference evidence="4 6" key="2">
    <citation type="submission" date="2018-06" db="EMBL/GenBank/DDBJ databases">
        <authorList>
            <consortium name="Pathogen Informatics"/>
            <person name="Doyle S."/>
        </authorList>
    </citation>
    <scope>NUCLEOTIDE SEQUENCE [LARGE SCALE GENOMIC DNA]</scope>
    <source>
        <strain evidence="4 6">NCTC12239</strain>
    </source>
</reference>
<evidence type="ECO:0000313" key="6">
    <source>
        <dbReference type="Proteomes" id="UP000254040"/>
    </source>
</evidence>
<evidence type="ECO:0000259" key="2">
    <source>
        <dbReference type="Pfam" id="PF20385"/>
    </source>
</evidence>